<protein>
    <submittedName>
        <fullName evidence="1">Uncharacterized protein</fullName>
    </submittedName>
</protein>
<reference evidence="1" key="1">
    <citation type="submission" date="2018-06" db="EMBL/GenBank/DDBJ databases">
        <authorList>
            <person name="Zhirakovskaya E."/>
        </authorList>
    </citation>
    <scope>NUCLEOTIDE SEQUENCE</scope>
</reference>
<accession>A0A3B0YZA0</accession>
<sequence>MNKDNDEQTDSANDPIPRDVELEQLLLKESIVSVTGVTNTELQIGIRGDPSMRETTFDRQRYCSPVDNYFDELKPHLEELLLNRSTYRLYIGFNNGEIRTCSIFDPLREEIHSAEKLVEDAYLDRHFPLIGYEEKIELIREVYQLLEKSKVYNRVPAHWKHIMLRRNAEWDPMERTHIESILETLNVLRDIQQYYLRNVTICIMQDIVRMQFNCDGTQIINADNYKQFLQDNLIS</sequence>
<organism evidence="1">
    <name type="scientific">hydrothermal vent metagenome</name>
    <dbReference type="NCBI Taxonomy" id="652676"/>
    <lineage>
        <taxon>unclassified sequences</taxon>
        <taxon>metagenomes</taxon>
        <taxon>ecological metagenomes</taxon>
    </lineage>
</organism>
<name>A0A3B0YZA0_9ZZZZ</name>
<dbReference type="EMBL" id="UOFL01000202">
    <property type="protein sequence ID" value="VAW80602.1"/>
    <property type="molecule type" value="Genomic_DNA"/>
</dbReference>
<dbReference type="AlphaFoldDB" id="A0A3B0YZA0"/>
<gene>
    <name evidence="1" type="ORF">MNBD_GAMMA12-815</name>
</gene>
<proteinExistence type="predicted"/>
<evidence type="ECO:0000313" key="1">
    <source>
        <dbReference type="EMBL" id="VAW80602.1"/>
    </source>
</evidence>